<proteinExistence type="predicted"/>
<organism evidence="1 2">
    <name type="scientific">Opisthorchis viverrini</name>
    <name type="common">Southeast Asian liver fluke</name>
    <dbReference type="NCBI Taxonomy" id="6198"/>
    <lineage>
        <taxon>Eukaryota</taxon>
        <taxon>Metazoa</taxon>
        <taxon>Spiralia</taxon>
        <taxon>Lophotrochozoa</taxon>
        <taxon>Platyhelminthes</taxon>
        <taxon>Trematoda</taxon>
        <taxon>Digenea</taxon>
        <taxon>Opisthorchiida</taxon>
        <taxon>Opisthorchiata</taxon>
        <taxon>Opisthorchiidae</taxon>
        <taxon>Opisthorchis</taxon>
    </lineage>
</organism>
<reference evidence="1 2" key="1">
    <citation type="submission" date="2013-11" db="EMBL/GenBank/DDBJ databases">
        <title>Opisthorchis viverrini - life in the bile duct.</title>
        <authorList>
            <person name="Young N.D."/>
            <person name="Nagarajan N."/>
            <person name="Lin S.J."/>
            <person name="Korhonen P.K."/>
            <person name="Jex A.R."/>
            <person name="Hall R.S."/>
            <person name="Safavi-Hemami H."/>
            <person name="Kaewkong W."/>
            <person name="Bertrand D."/>
            <person name="Gao S."/>
            <person name="Seet Q."/>
            <person name="Wongkham S."/>
            <person name="Teh B.T."/>
            <person name="Wongkham C."/>
            <person name="Intapan P.M."/>
            <person name="Maleewong W."/>
            <person name="Yang X."/>
            <person name="Hu M."/>
            <person name="Wang Z."/>
            <person name="Hofmann A."/>
            <person name="Sternberg P.W."/>
            <person name="Tan P."/>
            <person name="Wang J."/>
            <person name="Gasser R.B."/>
        </authorList>
    </citation>
    <scope>NUCLEOTIDE SEQUENCE [LARGE SCALE GENOMIC DNA]</scope>
</reference>
<evidence type="ECO:0000313" key="2">
    <source>
        <dbReference type="Proteomes" id="UP000054324"/>
    </source>
</evidence>
<dbReference type="Proteomes" id="UP000054324">
    <property type="component" value="Unassembled WGS sequence"/>
</dbReference>
<dbReference type="RefSeq" id="XP_009170260.1">
    <property type="nucleotide sequence ID" value="XM_009171996.1"/>
</dbReference>
<dbReference type="AlphaFoldDB" id="A0A075ADC2"/>
<dbReference type="CTD" id="20320850"/>
<evidence type="ECO:0000313" key="1">
    <source>
        <dbReference type="EMBL" id="KER25974.1"/>
    </source>
</evidence>
<dbReference type="KEGG" id="ovi:T265_06671"/>
<gene>
    <name evidence="1" type="ORF">T265_06671</name>
</gene>
<dbReference type="GeneID" id="20320850"/>
<sequence>MTELNNLVVCDFHGTQSCCQNLGLSKFWSCYLRDRDDENVDDERTLVSISLIAWIRRKVYTVEIPSNIAGCDPAF</sequence>
<dbReference type="EMBL" id="KL596760">
    <property type="protein sequence ID" value="KER25974.1"/>
    <property type="molecule type" value="Genomic_DNA"/>
</dbReference>
<accession>A0A075ADC2</accession>
<keyword evidence="2" id="KW-1185">Reference proteome</keyword>
<protein>
    <submittedName>
        <fullName evidence="1">Uncharacterized protein</fullName>
    </submittedName>
</protein>
<name>A0A075ADC2_OPIVI</name>